<dbReference type="AlphaFoldDB" id="A0AAW9QSM2"/>
<evidence type="ECO:0008006" key="3">
    <source>
        <dbReference type="Google" id="ProtNLM"/>
    </source>
</evidence>
<evidence type="ECO:0000313" key="2">
    <source>
        <dbReference type="Proteomes" id="UP001328733"/>
    </source>
</evidence>
<dbReference type="EMBL" id="JBAFSM010000011">
    <property type="protein sequence ID" value="MEG3436957.1"/>
    <property type="molecule type" value="Genomic_DNA"/>
</dbReference>
<sequence>MSSPVSGLANHWEFTEIRVDPTSIPPYVLMLLGDEGGNYCIFDPSENYKIVFASSSYKEAKLWFLEDEYERVEGRLTAEKAA</sequence>
<comment type="caution">
    <text evidence="1">The sequence shown here is derived from an EMBL/GenBank/DDBJ whole genome shotgun (WGS) entry which is preliminary data.</text>
</comment>
<name>A0AAW9QSM2_9CHRO</name>
<accession>A0AAW9QSM2</accession>
<evidence type="ECO:0000313" key="1">
    <source>
        <dbReference type="EMBL" id="MEG3436957.1"/>
    </source>
</evidence>
<dbReference type="RefSeq" id="WP_332864424.1">
    <property type="nucleotide sequence ID" value="NZ_JBAFSM010000011.1"/>
</dbReference>
<proteinExistence type="predicted"/>
<protein>
    <recommendedName>
        <fullName evidence="3">SMI1/KNR4 family protein</fullName>
    </recommendedName>
</protein>
<dbReference type="Proteomes" id="UP001328733">
    <property type="component" value="Unassembled WGS sequence"/>
</dbReference>
<organism evidence="1 2">
    <name type="scientific">Pannus brasiliensis CCIBt3594</name>
    <dbReference type="NCBI Taxonomy" id="1427578"/>
    <lineage>
        <taxon>Bacteria</taxon>
        <taxon>Bacillati</taxon>
        <taxon>Cyanobacteriota</taxon>
        <taxon>Cyanophyceae</taxon>
        <taxon>Oscillatoriophycideae</taxon>
        <taxon>Chroococcales</taxon>
        <taxon>Microcystaceae</taxon>
        <taxon>Pannus</taxon>
    </lineage>
</organism>
<gene>
    <name evidence="1" type="ORF">V0288_07475</name>
</gene>
<keyword evidence="2" id="KW-1185">Reference proteome</keyword>
<reference evidence="1 2" key="1">
    <citation type="submission" date="2024-01" db="EMBL/GenBank/DDBJ databases">
        <title>Genomic insights into the taxonomy and metabolism of the cyanobacterium Pannus brasiliensis CCIBt3594.</title>
        <authorList>
            <person name="Machado M."/>
            <person name="Botero N.B."/>
            <person name="Andreote A.P.D."/>
            <person name="Feitosa A.M.T."/>
            <person name="Popin R."/>
            <person name="Sivonen K."/>
            <person name="Fiore M.F."/>
        </authorList>
    </citation>
    <scope>NUCLEOTIDE SEQUENCE [LARGE SCALE GENOMIC DNA]</scope>
    <source>
        <strain evidence="1 2">CCIBt3594</strain>
    </source>
</reference>